<evidence type="ECO:0000313" key="4">
    <source>
        <dbReference type="Proteomes" id="UP001603013"/>
    </source>
</evidence>
<evidence type="ECO:0000313" key="3">
    <source>
        <dbReference type="EMBL" id="MFF8280233.1"/>
    </source>
</evidence>
<evidence type="ECO:0008006" key="5">
    <source>
        <dbReference type="Google" id="ProtNLM"/>
    </source>
</evidence>
<sequence length="279" mass="29635">MTDETDEADVTDVFAATVPADEPAKPRRGRTLLTVVLPAVLVLGAVGGGLTYTAVTVDAADRSAPTVVWESPAPQRGGEDPATLGATRGKASTPLSKLLLPVPAGYELGPDIEMYGNDGELGAKEAAALLKEEGKGLSGKKRRDFEKRVDRLGVQGVAVRSFQSTDADVVVTVHLTQMKDKKRIGDVFELRKELSRLLGFPKGPKIGGHKTSACFMVPKDPDLDKEKQADQLDGMVCSAYEADVSVTVTASGSKRFDTSAVAEIVKQQLDHITSPGEYV</sequence>
<keyword evidence="2" id="KW-1133">Transmembrane helix</keyword>
<evidence type="ECO:0000256" key="2">
    <source>
        <dbReference type="SAM" id="Phobius"/>
    </source>
</evidence>
<feature type="transmembrane region" description="Helical" evidence="2">
    <location>
        <begin position="32"/>
        <end position="55"/>
    </location>
</feature>
<reference evidence="3 4" key="1">
    <citation type="submission" date="2024-10" db="EMBL/GenBank/DDBJ databases">
        <title>The Natural Products Discovery Center: Release of the First 8490 Sequenced Strains for Exploring Actinobacteria Biosynthetic Diversity.</title>
        <authorList>
            <person name="Kalkreuter E."/>
            <person name="Kautsar S.A."/>
            <person name="Yang D."/>
            <person name="Bader C.D."/>
            <person name="Teijaro C.N."/>
            <person name="Fluegel L."/>
            <person name="Davis C.M."/>
            <person name="Simpson J.R."/>
            <person name="Lauterbach L."/>
            <person name="Steele A.D."/>
            <person name="Gui C."/>
            <person name="Meng S."/>
            <person name="Li G."/>
            <person name="Viehrig K."/>
            <person name="Ye F."/>
            <person name="Su P."/>
            <person name="Kiefer A.F."/>
            <person name="Nichols A."/>
            <person name="Cepeda A.J."/>
            <person name="Yan W."/>
            <person name="Fan B."/>
            <person name="Jiang Y."/>
            <person name="Adhikari A."/>
            <person name="Zheng C.-J."/>
            <person name="Schuster L."/>
            <person name="Cowan T.M."/>
            <person name="Smanski M.J."/>
            <person name="Chevrette M.G."/>
            <person name="De Carvalho L.P.S."/>
            <person name="Shen B."/>
        </authorList>
    </citation>
    <scope>NUCLEOTIDE SEQUENCE [LARGE SCALE GENOMIC DNA]</scope>
    <source>
        <strain evidence="3 4">NPDC015755</strain>
    </source>
</reference>
<gene>
    <name evidence="3" type="ORF">ACF05T_29800</name>
</gene>
<organism evidence="3 4">
    <name type="scientific">Streptomyces lateritius</name>
    <dbReference type="NCBI Taxonomy" id="67313"/>
    <lineage>
        <taxon>Bacteria</taxon>
        <taxon>Bacillati</taxon>
        <taxon>Actinomycetota</taxon>
        <taxon>Actinomycetes</taxon>
        <taxon>Kitasatosporales</taxon>
        <taxon>Streptomycetaceae</taxon>
        <taxon>Streptomyces</taxon>
    </lineage>
</organism>
<name>A0ABW6YK45_9ACTN</name>
<dbReference type="EMBL" id="JBIBSM010000020">
    <property type="protein sequence ID" value="MFF8280233.1"/>
    <property type="molecule type" value="Genomic_DNA"/>
</dbReference>
<accession>A0ABW6YK45</accession>
<feature type="region of interest" description="Disordered" evidence="1">
    <location>
        <begin position="66"/>
        <end position="90"/>
    </location>
</feature>
<keyword evidence="2" id="KW-0472">Membrane</keyword>
<comment type="caution">
    <text evidence="3">The sequence shown here is derived from an EMBL/GenBank/DDBJ whole genome shotgun (WGS) entry which is preliminary data.</text>
</comment>
<proteinExistence type="predicted"/>
<keyword evidence="2" id="KW-0812">Transmembrane</keyword>
<evidence type="ECO:0000256" key="1">
    <source>
        <dbReference type="SAM" id="MobiDB-lite"/>
    </source>
</evidence>
<dbReference type="RefSeq" id="WP_391937110.1">
    <property type="nucleotide sequence ID" value="NZ_JBIBSM010000020.1"/>
</dbReference>
<keyword evidence="4" id="KW-1185">Reference proteome</keyword>
<dbReference type="Proteomes" id="UP001603013">
    <property type="component" value="Unassembled WGS sequence"/>
</dbReference>
<protein>
    <recommendedName>
        <fullName evidence="5">LytR/CpsA/Psr regulator C-terminal domain-containing protein</fullName>
    </recommendedName>
</protein>